<dbReference type="InterPro" id="IPR015300">
    <property type="entry name" value="DNA-bd_pseudobarrel_sf"/>
</dbReference>
<evidence type="ECO:0000256" key="2">
    <source>
        <dbReference type="ARBA" id="ARBA00007853"/>
    </source>
</evidence>
<dbReference type="PROSITE" id="PS50863">
    <property type="entry name" value="B3"/>
    <property type="match status" value="1"/>
</dbReference>
<evidence type="ECO:0000259" key="8">
    <source>
        <dbReference type="PROSITE" id="PS50863"/>
    </source>
</evidence>
<dbReference type="SUPFAM" id="SSF101936">
    <property type="entry name" value="DNA-binding pseudobarrel domain"/>
    <property type="match status" value="1"/>
</dbReference>
<evidence type="ECO:0000313" key="10">
    <source>
        <dbReference type="Proteomes" id="UP000289738"/>
    </source>
</evidence>
<evidence type="ECO:0000256" key="6">
    <source>
        <dbReference type="ARBA" id="ARBA00023242"/>
    </source>
</evidence>
<dbReference type="PANTHER" id="PTHR31384">
    <property type="entry name" value="AUXIN RESPONSE FACTOR 4-RELATED"/>
    <property type="match status" value="1"/>
</dbReference>
<evidence type="ECO:0000256" key="4">
    <source>
        <dbReference type="ARBA" id="ARBA00023125"/>
    </source>
</evidence>
<dbReference type="CDD" id="cd10017">
    <property type="entry name" value="B3_DNA"/>
    <property type="match status" value="1"/>
</dbReference>
<dbReference type="GO" id="GO:0003677">
    <property type="term" value="F:DNA binding"/>
    <property type="evidence" value="ECO:0007669"/>
    <property type="project" value="UniProtKB-KW"/>
</dbReference>
<evidence type="ECO:0000313" key="9">
    <source>
        <dbReference type="EMBL" id="RYR09725.1"/>
    </source>
</evidence>
<accession>A0A444Z6D5</accession>
<keyword evidence="10" id="KW-1185">Reference proteome</keyword>
<dbReference type="GO" id="GO:0009734">
    <property type="term" value="P:auxin-activated signaling pathway"/>
    <property type="evidence" value="ECO:0007669"/>
    <property type="project" value="UniProtKB-KW"/>
</dbReference>
<evidence type="ECO:0000256" key="3">
    <source>
        <dbReference type="ARBA" id="ARBA00023015"/>
    </source>
</evidence>
<dbReference type="STRING" id="3818.A0A444Z6D5"/>
<organism evidence="9 10">
    <name type="scientific">Arachis hypogaea</name>
    <name type="common">Peanut</name>
    <dbReference type="NCBI Taxonomy" id="3818"/>
    <lineage>
        <taxon>Eukaryota</taxon>
        <taxon>Viridiplantae</taxon>
        <taxon>Streptophyta</taxon>
        <taxon>Embryophyta</taxon>
        <taxon>Tracheophyta</taxon>
        <taxon>Spermatophyta</taxon>
        <taxon>Magnoliopsida</taxon>
        <taxon>eudicotyledons</taxon>
        <taxon>Gunneridae</taxon>
        <taxon>Pentapetalae</taxon>
        <taxon>rosids</taxon>
        <taxon>fabids</taxon>
        <taxon>Fabales</taxon>
        <taxon>Fabaceae</taxon>
        <taxon>Papilionoideae</taxon>
        <taxon>50 kb inversion clade</taxon>
        <taxon>dalbergioids sensu lato</taxon>
        <taxon>Dalbergieae</taxon>
        <taxon>Pterocarpus clade</taxon>
        <taxon>Arachis</taxon>
    </lineage>
</organism>
<evidence type="ECO:0000256" key="5">
    <source>
        <dbReference type="ARBA" id="ARBA00023163"/>
    </source>
</evidence>
<name>A0A444Z6D5_ARAHY</name>
<comment type="caution">
    <text evidence="9">The sequence shown here is derived from an EMBL/GenBank/DDBJ whole genome shotgun (WGS) entry which is preliminary data.</text>
</comment>
<dbReference type="InterPro" id="IPR044835">
    <property type="entry name" value="ARF_plant"/>
</dbReference>
<keyword evidence="3" id="KW-0805">Transcription regulation</keyword>
<protein>
    <recommendedName>
        <fullName evidence="8">TF-B3 domain-containing protein</fullName>
    </recommendedName>
</protein>
<gene>
    <name evidence="9" type="ORF">Ahy_B05g078122</name>
</gene>
<keyword evidence="4" id="KW-0238">DNA-binding</keyword>
<feature type="domain" description="TF-B3" evidence="8">
    <location>
        <begin position="58"/>
        <end position="145"/>
    </location>
</feature>
<evidence type="ECO:0000256" key="1">
    <source>
        <dbReference type="ARBA" id="ARBA00004123"/>
    </source>
</evidence>
<keyword evidence="7" id="KW-0927">Auxin signaling pathway</keyword>
<reference evidence="9 10" key="1">
    <citation type="submission" date="2019-01" db="EMBL/GenBank/DDBJ databases">
        <title>Sequencing of cultivated peanut Arachis hypogaea provides insights into genome evolution and oil improvement.</title>
        <authorList>
            <person name="Chen X."/>
        </authorList>
    </citation>
    <scope>NUCLEOTIDE SEQUENCE [LARGE SCALE GENOMIC DNA]</scope>
    <source>
        <strain evidence="10">cv. Fuhuasheng</strain>
        <tissue evidence="9">Leaves</tissue>
    </source>
</reference>
<dbReference type="EMBL" id="SDMP01000015">
    <property type="protein sequence ID" value="RYR09725.1"/>
    <property type="molecule type" value="Genomic_DNA"/>
</dbReference>
<dbReference type="SMART" id="SM01019">
    <property type="entry name" value="B3"/>
    <property type="match status" value="1"/>
</dbReference>
<keyword evidence="6" id="KW-0539">Nucleus</keyword>
<dbReference type="Proteomes" id="UP000289738">
    <property type="component" value="Chromosome B05"/>
</dbReference>
<dbReference type="InterPro" id="IPR003340">
    <property type="entry name" value="B3_DNA-bd"/>
</dbReference>
<evidence type="ECO:0000256" key="7">
    <source>
        <dbReference type="ARBA" id="ARBA00023294"/>
    </source>
</evidence>
<dbReference type="Pfam" id="PF02362">
    <property type="entry name" value="B3"/>
    <property type="match status" value="1"/>
</dbReference>
<sequence>MDDLLRRSTYLCVLRYMVECGIAYFIESVNRDFLAVLRRCRNSFLDKNNNNGEKPASFAKTLTQSDANNGGGFSVPRYCAVTIFPRLDYSTEPPIQTIIAKDVYGQCWKFRHIYKGTPRRYLLTTGWSNFVNHKKLIAGDSIVFL</sequence>
<dbReference type="FunFam" id="2.40.330.10:FF:000001">
    <property type="entry name" value="Auxin response factor"/>
    <property type="match status" value="1"/>
</dbReference>
<dbReference type="PANTHER" id="PTHR31384:SF170">
    <property type="entry name" value="AUXIN RESPONSE FACTOR"/>
    <property type="match status" value="1"/>
</dbReference>
<comment type="subcellular location">
    <subcellularLocation>
        <location evidence="1">Nucleus</location>
    </subcellularLocation>
</comment>
<dbReference type="AlphaFoldDB" id="A0A444Z6D5"/>
<dbReference type="GO" id="GO:0006355">
    <property type="term" value="P:regulation of DNA-templated transcription"/>
    <property type="evidence" value="ECO:0007669"/>
    <property type="project" value="InterPro"/>
</dbReference>
<proteinExistence type="inferred from homology"/>
<keyword evidence="5" id="KW-0804">Transcription</keyword>
<dbReference type="Gene3D" id="2.40.330.10">
    <property type="entry name" value="DNA-binding pseudobarrel domain"/>
    <property type="match status" value="1"/>
</dbReference>
<comment type="similarity">
    <text evidence="2">Belongs to the ARF family.</text>
</comment>
<dbReference type="GO" id="GO:0005634">
    <property type="term" value="C:nucleus"/>
    <property type="evidence" value="ECO:0007669"/>
    <property type="project" value="UniProtKB-SubCell"/>
</dbReference>